<evidence type="ECO:0000256" key="1">
    <source>
        <dbReference type="ARBA" id="ARBA00004651"/>
    </source>
</evidence>
<feature type="domain" description="Major facilitator superfamily (MFS) profile" evidence="10">
    <location>
        <begin position="65"/>
        <end position="660"/>
    </location>
</feature>
<organism evidence="12">
    <name type="scientific">Capitella teleta</name>
    <name type="common">Polychaete worm</name>
    <dbReference type="NCBI Taxonomy" id="283909"/>
    <lineage>
        <taxon>Eukaryota</taxon>
        <taxon>Metazoa</taxon>
        <taxon>Spiralia</taxon>
        <taxon>Lophotrochozoa</taxon>
        <taxon>Annelida</taxon>
        <taxon>Polychaeta</taxon>
        <taxon>Sedentaria</taxon>
        <taxon>Scolecida</taxon>
        <taxon>Capitellidae</taxon>
        <taxon>Capitella</taxon>
    </lineage>
</organism>
<dbReference type="GO" id="GO:0006811">
    <property type="term" value="P:monoatomic ion transport"/>
    <property type="evidence" value="ECO:0007669"/>
    <property type="project" value="UniProtKB-KW"/>
</dbReference>
<name>R7TQA2_CAPTE</name>
<evidence type="ECO:0000256" key="7">
    <source>
        <dbReference type="ARBA" id="ARBA00023157"/>
    </source>
</evidence>
<dbReference type="InterPro" id="IPR036259">
    <property type="entry name" value="MFS_trans_sf"/>
</dbReference>
<keyword evidence="8" id="KW-0813">Transport</keyword>
<dbReference type="EMBL" id="AMQN01011532">
    <property type="status" value="NOT_ANNOTATED_CDS"/>
    <property type="molecule type" value="Genomic_DNA"/>
</dbReference>
<feature type="transmembrane region" description="Helical" evidence="8">
    <location>
        <begin position="544"/>
        <end position="566"/>
    </location>
</feature>
<reference evidence="13" key="3">
    <citation type="submission" date="2015-06" db="UniProtKB">
        <authorList>
            <consortium name="EnsemblMetazoa"/>
        </authorList>
    </citation>
    <scope>IDENTIFICATION</scope>
</reference>
<feature type="transmembrane region" description="Helical" evidence="8">
    <location>
        <begin position="231"/>
        <end position="254"/>
    </location>
</feature>
<feature type="transmembrane region" description="Helical" evidence="8">
    <location>
        <begin position="103"/>
        <end position="125"/>
    </location>
</feature>
<keyword evidence="5 8" id="KW-1133">Transmembrane helix</keyword>
<dbReference type="PROSITE" id="PS51465">
    <property type="entry name" value="KAZAL_2"/>
    <property type="match status" value="1"/>
</dbReference>
<dbReference type="PANTHER" id="PTHR11388">
    <property type="entry name" value="ORGANIC ANION TRANSPORTER"/>
    <property type="match status" value="1"/>
</dbReference>
<dbReference type="EnsemblMetazoa" id="CapteT107474">
    <property type="protein sequence ID" value="CapteP107474"/>
    <property type="gene ID" value="CapteG107474"/>
</dbReference>
<evidence type="ECO:0000256" key="5">
    <source>
        <dbReference type="ARBA" id="ARBA00022989"/>
    </source>
</evidence>
<feature type="region of interest" description="Disordered" evidence="9">
    <location>
        <begin position="667"/>
        <end position="691"/>
    </location>
</feature>
<dbReference type="Proteomes" id="UP000014760">
    <property type="component" value="Unassembled WGS sequence"/>
</dbReference>
<keyword evidence="3" id="KW-1003">Cell membrane</keyword>
<dbReference type="OMA" id="CPETRIN"/>
<evidence type="ECO:0000313" key="14">
    <source>
        <dbReference type="Proteomes" id="UP000014760"/>
    </source>
</evidence>
<dbReference type="GO" id="GO:0015347">
    <property type="term" value="F:sodium-independent organic anion transmembrane transporter activity"/>
    <property type="evidence" value="ECO:0007669"/>
    <property type="project" value="TreeGrafter"/>
</dbReference>
<keyword evidence="7" id="KW-1015">Disulfide bond</keyword>
<feature type="transmembrane region" description="Helical" evidence="8">
    <location>
        <begin position="587"/>
        <end position="605"/>
    </location>
</feature>
<dbReference type="CDD" id="cd17403">
    <property type="entry name" value="MFS_SLCO4_OATP4"/>
    <property type="match status" value="1"/>
</dbReference>
<evidence type="ECO:0000256" key="3">
    <source>
        <dbReference type="ARBA" id="ARBA00022475"/>
    </source>
</evidence>
<keyword evidence="6 8" id="KW-0472">Membrane</keyword>
<dbReference type="Pfam" id="PF07648">
    <property type="entry name" value="Kazal_2"/>
    <property type="match status" value="1"/>
</dbReference>
<evidence type="ECO:0000313" key="12">
    <source>
        <dbReference type="EMBL" id="ELT96093.1"/>
    </source>
</evidence>
<protein>
    <recommendedName>
        <fullName evidence="8">Solute carrier organic anion transporter family member</fullName>
    </recommendedName>
</protein>
<dbReference type="PROSITE" id="PS50850">
    <property type="entry name" value="MFS"/>
    <property type="match status" value="1"/>
</dbReference>
<dbReference type="InterPro" id="IPR036058">
    <property type="entry name" value="Kazal_dom_sf"/>
</dbReference>
<dbReference type="InterPro" id="IPR002350">
    <property type="entry name" value="Kazal_dom"/>
</dbReference>
<dbReference type="HOGENOM" id="CLU_008954_1_2_1"/>
<dbReference type="GO" id="GO:0043252">
    <property type="term" value="P:sodium-independent organic anion transport"/>
    <property type="evidence" value="ECO:0007669"/>
    <property type="project" value="TreeGrafter"/>
</dbReference>
<evidence type="ECO:0000259" key="10">
    <source>
        <dbReference type="PROSITE" id="PS50850"/>
    </source>
</evidence>
<dbReference type="Gene3D" id="1.20.1250.20">
    <property type="entry name" value="MFS general substrate transporter like domains"/>
    <property type="match status" value="1"/>
</dbReference>
<accession>R7TQA2</accession>
<evidence type="ECO:0000256" key="4">
    <source>
        <dbReference type="ARBA" id="ARBA00022692"/>
    </source>
</evidence>
<evidence type="ECO:0000256" key="6">
    <source>
        <dbReference type="ARBA" id="ARBA00023136"/>
    </source>
</evidence>
<gene>
    <name evidence="12" type="ORF">CAPTEDRAFT_107474</name>
</gene>
<sequence length="691" mass="74179">MANEAAKIDSPAINVNDSNGLSAKNLEPLYSTASIAETANEEDLRCGYGDCKPNWLQCFNTPRWLLIWLSWFGFVQGFVVNGVNNVNTASVERRFGMTSSEVSLISSSYDISAGIFVLPFSYYGATAHQPRMLAGSAVLMSVGSFVMSIPHFATDVYELKDTVSDSYYEIAAAGNGSVCTASGKNNDGYLGVFMAGQFLHGMGGAILYTVGIVILDTSVSASQTSLYQGIFYTFATLGPAAGYLLGGSFLDFYVDSDKIDSKDVNISPTDPRWVGAWWIGFLVSGSLFITSFLFISPYPRELPSASIVRATRVSQAHNNGSTKSQSHKLGSTCRDFPRALMLLLKNPVNMLVTVGGVCEGMSTSGIATFLPKLIQNQFALTATLAALISGGLAVCGAALGMFLGGLAAKLGKFEIKGNLIFCIVVNIVSIGFSFSLMAKCPSPPLAGVFDSYSNSNSTYSPYNLTSACNVDCHCSQQSYEPICSPDGVGYFSPCHAGCPKSGIVEDDDGVKTYSNCSCILNERDSWSEPAVAETGFCNTVCVELYIFCAVFLIVVMTTFMQSVPGVNTTLRCVPESQRSFAMGVRWVFMRFLGTVFGPVLYGYLFDDACLIWQESCGERGSCWIYDGNTLAWNLIAISVAVKFVGCVSFALSLFIYKPPHPSKAVTVTSLPSPSEEGHANPAFDGEEVSKL</sequence>
<dbReference type="EMBL" id="KB308919">
    <property type="protein sequence ID" value="ELT96093.1"/>
    <property type="molecule type" value="Genomic_DNA"/>
</dbReference>
<dbReference type="GO" id="GO:0016323">
    <property type="term" value="C:basolateral plasma membrane"/>
    <property type="evidence" value="ECO:0007669"/>
    <property type="project" value="TreeGrafter"/>
</dbReference>
<comment type="similarity">
    <text evidence="2 8">Belongs to the organo anion transporter (TC 2.A.60) family.</text>
</comment>
<feature type="transmembrane region" description="Helical" evidence="8">
    <location>
        <begin position="198"/>
        <end position="219"/>
    </location>
</feature>
<evidence type="ECO:0000259" key="11">
    <source>
        <dbReference type="PROSITE" id="PS51465"/>
    </source>
</evidence>
<dbReference type="FunCoup" id="R7TQA2">
    <property type="interactions" value="72"/>
</dbReference>
<feature type="transmembrane region" description="Helical" evidence="8">
    <location>
        <begin position="64"/>
        <end position="83"/>
    </location>
</feature>
<dbReference type="AlphaFoldDB" id="R7TQA2"/>
<keyword evidence="8" id="KW-0406">Ion transport</keyword>
<reference evidence="12 14" key="2">
    <citation type="journal article" date="2013" name="Nature">
        <title>Insights into bilaterian evolution from three spiralian genomes.</title>
        <authorList>
            <person name="Simakov O."/>
            <person name="Marletaz F."/>
            <person name="Cho S.J."/>
            <person name="Edsinger-Gonzales E."/>
            <person name="Havlak P."/>
            <person name="Hellsten U."/>
            <person name="Kuo D.H."/>
            <person name="Larsson T."/>
            <person name="Lv J."/>
            <person name="Arendt D."/>
            <person name="Savage R."/>
            <person name="Osoegawa K."/>
            <person name="de Jong P."/>
            <person name="Grimwood J."/>
            <person name="Chapman J.A."/>
            <person name="Shapiro H."/>
            <person name="Aerts A."/>
            <person name="Otillar R.P."/>
            <person name="Terry A.Y."/>
            <person name="Boore J.L."/>
            <person name="Grigoriev I.V."/>
            <person name="Lindberg D.R."/>
            <person name="Seaver E.C."/>
            <person name="Weisblat D.A."/>
            <person name="Putnam N.H."/>
            <person name="Rokhsar D.S."/>
        </authorList>
    </citation>
    <scope>NUCLEOTIDE SEQUENCE</scope>
    <source>
        <strain evidence="12 14">I ESC-2004</strain>
    </source>
</reference>
<feature type="transmembrane region" description="Helical" evidence="8">
    <location>
        <begin position="630"/>
        <end position="656"/>
    </location>
</feature>
<dbReference type="SUPFAM" id="SSF100895">
    <property type="entry name" value="Kazal-type serine protease inhibitors"/>
    <property type="match status" value="1"/>
</dbReference>
<dbReference type="PANTHER" id="PTHR11388:SF100">
    <property type="entry name" value="SOLUTE CARRIER ORGANIC ANION TRANSPORTER FAMILY MEMBER 4A1"/>
    <property type="match status" value="1"/>
</dbReference>
<reference evidence="14" key="1">
    <citation type="submission" date="2012-12" db="EMBL/GenBank/DDBJ databases">
        <authorList>
            <person name="Hellsten U."/>
            <person name="Grimwood J."/>
            <person name="Chapman J.A."/>
            <person name="Shapiro H."/>
            <person name="Aerts A."/>
            <person name="Otillar R.P."/>
            <person name="Terry A.Y."/>
            <person name="Boore J.L."/>
            <person name="Simakov O."/>
            <person name="Marletaz F."/>
            <person name="Cho S.-J."/>
            <person name="Edsinger-Gonzales E."/>
            <person name="Havlak P."/>
            <person name="Kuo D.-H."/>
            <person name="Larsson T."/>
            <person name="Lv J."/>
            <person name="Arendt D."/>
            <person name="Savage R."/>
            <person name="Osoegawa K."/>
            <person name="de Jong P."/>
            <person name="Lindberg D.R."/>
            <person name="Seaver E.C."/>
            <person name="Weisblat D.A."/>
            <person name="Putnam N.H."/>
            <person name="Grigoriev I.V."/>
            <person name="Rokhsar D.S."/>
        </authorList>
    </citation>
    <scope>NUCLEOTIDE SEQUENCE</scope>
    <source>
        <strain evidence="14">I ESC-2004</strain>
    </source>
</reference>
<feature type="domain" description="Kazal-like" evidence="11">
    <location>
        <begin position="462"/>
        <end position="520"/>
    </location>
</feature>
<dbReference type="SUPFAM" id="SSF103473">
    <property type="entry name" value="MFS general substrate transporter"/>
    <property type="match status" value="1"/>
</dbReference>
<proteinExistence type="inferred from homology"/>
<feature type="transmembrane region" description="Helical" evidence="8">
    <location>
        <begin position="419"/>
        <end position="438"/>
    </location>
</feature>
<dbReference type="InterPro" id="IPR004156">
    <property type="entry name" value="OATP"/>
</dbReference>
<dbReference type="InterPro" id="IPR020846">
    <property type="entry name" value="MFS_dom"/>
</dbReference>
<dbReference type="Pfam" id="PF03137">
    <property type="entry name" value="OATP"/>
    <property type="match status" value="1"/>
</dbReference>
<evidence type="ECO:0000256" key="2">
    <source>
        <dbReference type="ARBA" id="ARBA00009657"/>
    </source>
</evidence>
<feature type="transmembrane region" description="Helical" evidence="8">
    <location>
        <begin position="348"/>
        <end position="370"/>
    </location>
</feature>
<evidence type="ECO:0000256" key="9">
    <source>
        <dbReference type="SAM" id="MobiDB-lite"/>
    </source>
</evidence>
<comment type="subcellular location">
    <subcellularLocation>
        <location evidence="1 8">Cell membrane</location>
        <topology evidence="1 8">Multi-pass membrane protein</topology>
    </subcellularLocation>
</comment>
<keyword evidence="14" id="KW-1185">Reference proteome</keyword>
<evidence type="ECO:0000313" key="13">
    <source>
        <dbReference type="EnsemblMetazoa" id="CapteP107474"/>
    </source>
</evidence>
<evidence type="ECO:0000256" key="8">
    <source>
        <dbReference type="RuleBase" id="RU362056"/>
    </source>
</evidence>
<dbReference type="OrthoDB" id="5062115at2759"/>
<dbReference type="NCBIfam" id="TIGR00805">
    <property type="entry name" value="oat"/>
    <property type="match status" value="1"/>
</dbReference>
<feature type="transmembrane region" description="Helical" evidence="8">
    <location>
        <begin position="274"/>
        <end position="295"/>
    </location>
</feature>
<keyword evidence="4 8" id="KW-0812">Transmembrane</keyword>
<feature type="transmembrane region" description="Helical" evidence="8">
    <location>
        <begin position="382"/>
        <end position="407"/>
    </location>
</feature>
<feature type="transmembrane region" description="Helical" evidence="8">
    <location>
        <begin position="132"/>
        <end position="153"/>
    </location>
</feature>